<dbReference type="PANTHER" id="PTHR23423">
    <property type="entry name" value="ORGANIC SOLUTE TRANSPORTER-RELATED"/>
    <property type="match status" value="1"/>
</dbReference>
<evidence type="ECO:0000256" key="1">
    <source>
        <dbReference type="ARBA" id="ARBA00004141"/>
    </source>
</evidence>
<dbReference type="Pfam" id="PF03619">
    <property type="entry name" value="Solute_trans_a"/>
    <property type="match status" value="2"/>
</dbReference>
<evidence type="ECO:0000256" key="2">
    <source>
        <dbReference type="ARBA" id="ARBA00022692"/>
    </source>
</evidence>
<keyword evidence="3 5" id="KW-1133">Transmembrane helix</keyword>
<evidence type="ECO:0000313" key="7">
    <source>
        <dbReference type="Proteomes" id="UP001153076"/>
    </source>
</evidence>
<feature type="transmembrane region" description="Helical" evidence="5">
    <location>
        <begin position="158"/>
        <end position="180"/>
    </location>
</feature>
<proteinExistence type="predicted"/>
<protein>
    <submittedName>
        <fullName evidence="6">Uncharacterized protein</fullName>
    </submittedName>
</protein>
<evidence type="ECO:0000313" key="6">
    <source>
        <dbReference type="EMBL" id="KAJ8422068.1"/>
    </source>
</evidence>
<keyword evidence="2 5" id="KW-0812">Transmembrane</keyword>
<gene>
    <name evidence="6" type="ORF">Cgig2_006843</name>
</gene>
<keyword evidence="4 5" id="KW-0472">Membrane</keyword>
<feature type="transmembrane region" description="Helical" evidence="5">
    <location>
        <begin position="6"/>
        <end position="28"/>
    </location>
</feature>
<sequence length="203" mass="22702">MVPVYYIIVALPCTLGAIALAIFHIYWHLMNYTEPTYQRYIVRIIFMVPVSVTPFLGTSTSVLMVSGIIPFQFAPIILSMTFIQHKLHFSIKINKALASVASRLKLRRAARLTALKGFASPRLASPHPLEKMSTEKLFLCYKGGGIWHFSTLKYEAWVIYNFLSLCLAWVGGPGAVVLSLTGRVLKPSFFLMTCCFPPIPLDG</sequence>
<feature type="transmembrane region" description="Helical" evidence="5">
    <location>
        <begin position="63"/>
        <end position="83"/>
    </location>
</feature>
<keyword evidence="7" id="KW-1185">Reference proteome</keyword>
<dbReference type="Proteomes" id="UP001153076">
    <property type="component" value="Unassembled WGS sequence"/>
</dbReference>
<comment type="caution">
    <text evidence="6">The sequence shown here is derived from an EMBL/GenBank/DDBJ whole genome shotgun (WGS) entry which is preliminary data.</text>
</comment>
<dbReference type="GO" id="GO:0016020">
    <property type="term" value="C:membrane"/>
    <property type="evidence" value="ECO:0007669"/>
    <property type="project" value="UniProtKB-SubCell"/>
</dbReference>
<evidence type="ECO:0000256" key="3">
    <source>
        <dbReference type="ARBA" id="ARBA00022989"/>
    </source>
</evidence>
<dbReference type="OrthoDB" id="5348404at2759"/>
<evidence type="ECO:0000256" key="4">
    <source>
        <dbReference type="ARBA" id="ARBA00023136"/>
    </source>
</evidence>
<dbReference type="AlphaFoldDB" id="A0A9Q1GL91"/>
<comment type="subcellular location">
    <subcellularLocation>
        <location evidence="1">Membrane</location>
        <topology evidence="1">Multi-pass membrane protein</topology>
    </subcellularLocation>
</comment>
<dbReference type="EMBL" id="JAKOGI010002404">
    <property type="protein sequence ID" value="KAJ8422068.1"/>
    <property type="molecule type" value="Genomic_DNA"/>
</dbReference>
<organism evidence="6 7">
    <name type="scientific">Carnegiea gigantea</name>
    <dbReference type="NCBI Taxonomy" id="171969"/>
    <lineage>
        <taxon>Eukaryota</taxon>
        <taxon>Viridiplantae</taxon>
        <taxon>Streptophyta</taxon>
        <taxon>Embryophyta</taxon>
        <taxon>Tracheophyta</taxon>
        <taxon>Spermatophyta</taxon>
        <taxon>Magnoliopsida</taxon>
        <taxon>eudicotyledons</taxon>
        <taxon>Gunneridae</taxon>
        <taxon>Pentapetalae</taxon>
        <taxon>Caryophyllales</taxon>
        <taxon>Cactineae</taxon>
        <taxon>Cactaceae</taxon>
        <taxon>Cactoideae</taxon>
        <taxon>Echinocereeae</taxon>
        <taxon>Carnegiea</taxon>
    </lineage>
</organism>
<evidence type="ECO:0000256" key="5">
    <source>
        <dbReference type="SAM" id="Phobius"/>
    </source>
</evidence>
<feature type="transmembrane region" description="Helical" evidence="5">
    <location>
        <begin position="40"/>
        <end position="57"/>
    </location>
</feature>
<accession>A0A9Q1GL91</accession>
<dbReference type="InterPro" id="IPR005178">
    <property type="entry name" value="Ostalpha/TMEM184C"/>
</dbReference>
<name>A0A9Q1GL91_9CARY</name>
<reference evidence="6" key="1">
    <citation type="submission" date="2022-04" db="EMBL/GenBank/DDBJ databases">
        <title>Carnegiea gigantea Genome sequencing and assembly v2.</title>
        <authorList>
            <person name="Copetti D."/>
            <person name="Sanderson M.J."/>
            <person name="Burquez A."/>
            <person name="Wojciechowski M.F."/>
        </authorList>
    </citation>
    <scope>NUCLEOTIDE SEQUENCE</scope>
    <source>
        <strain evidence="6">SGP5-SGP5p</strain>
        <tissue evidence="6">Aerial part</tissue>
    </source>
</reference>